<organism evidence="9 10">
    <name type="scientific">Paenibacillus piri</name>
    <dbReference type="NCBI Taxonomy" id="2547395"/>
    <lineage>
        <taxon>Bacteria</taxon>
        <taxon>Bacillati</taxon>
        <taxon>Bacillota</taxon>
        <taxon>Bacilli</taxon>
        <taxon>Bacillales</taxon>
        <taxon>Paenibacillaceae</taxon>
        <taxon>Paenibacillus</taxon>
    </lineage>
</organism>
<evidence type="ECO:0000313" key="10">
    <source>
        <dbReference type="Proteomes" id="UP000295636"/>
    </source>
</evidence>
<feature type="transmembrane region" description="Helical" evidence="8">
    <location>
        <begin position="12"/>
        <end position="32"/>
    </location>
</feature>
<dbReference type="RefSeq" id="WP_133224877.1">
    <property type="nucleotide sequence ID" value="NZ_SMRT01000001.1"/>
</dbReference>
<accession>A0A4R5KX78</accession>
<feature type="transmembrane region" description="Helical" evidence="8">
    <location>
        <begin position="269"/>
        <end position="292"/>
    </location>
</feature>
<evidence type="ECO:0000256" key="7">
    <source>
        <dbReference type="ARBA" id="ARBA00023136"/>
    </source>
</evidence>
<feature type="transmembrane region" description="Helical" evidence="8">
    <location>
        <begin position="215"/>
        <end position="238"/>
    </location>
</feature>
<name>A0A4R5KX78_9BACL</name>
<evidence type="ECO:0000256" key="4">
    <source>
        <dbReference type="ARBA" id="ARBA00022544"/>
    </source>
</evidence>
<evidence type="ECO:0000256" key="3">
    <source>
        <dbReference type="ARBA" id="ARBA00022448"/>
    </source>
</evidence>
<evidence type="ECO:0000256" key="5">
    <source>
        <dbReference type="ARBA" id="ARBA00022692"/>
    </source>
</evidence>
<evidence type="ECO:0000256" key="1">
    <source>
        <dbReference type="ARBA" id="ARBA00004141"/>
    </source>
</evidence>
<dbReference type="PANTHER" id="PTHR34975">
    <property type="entry name" value="SPORE GERMINATION PROTEIN A2"/>
    <property type="match status" value="1"/>
</dbReference>
<feature type="transmembrane region" description="Helical" evidence="8">
    <location>
        <begin position="139"/>
        <end position="162"/>
    </location>
</feature>
<keyword evidence="7 8" id="KW-0472">Membrane</keyword>
<feature type="transmembrane region" description="Helical" evidence="8">
    <location>
        <begin position="182"/>
        <end position="203"/>
    </location>
</feature>
<feature type="transmembrane region" description="Helical" evidence="8">
    <location>
        <begin position="79"/>
        <end position="100"/>
    </location>
</feature>
<dbReference type="Pfam" id="PF03845">
    <property type="entry name" value="Spore_permease"/>
    <property type="match status" value="1"/>
</dbReference>
<sequence>MMQRISQLQLGLLIIMFHFSTATGFLMALIFSKAEYDGWLVILFSAAGGLLITYVSVALGRQRENEFIVHYGKELLGRWLHIVMMVGTSFFFIHLASIVLRQLTDFLVQIYLPTTPSWMIATLMGFSAAIAVRSGLETIFRCASGFFFIVFGVIAIAPMLVGNELNGDRAAALWTHLYDWKFLASSYTFIPWFGEMFLVLFIFPNIANSQKTYRSILWSTLFTVVFIEMVFVLCLLLFGAHLSAQMSYPILEVVRFIRIGDFLENLDPFLVAVWTASILVKISILLYISILIPIQLLGLKDTRPFTFTFGAIMIGLSMHMVGNMIELGKFVIKSWPNFAMLVECLPVIYWIIALIKKRRSNA</sequence>
<dbReference type="GO" id="GO:0016020">
    <property type="term" value="C:membrane"/>
    <property type="evidence" value="ECO:0007669"/>
    <property type="project" value="UniProtKB-SubCell"/>
</dbReference>
<evidence type="ECO:0000313" key="9">
    <source>
        <dbReference type="EMBL" id="TDG00183.1"/>
    </source>
</evidence>
<dbReference type="EMBL" id="SMRT01000001">
    <property type="protein sequence ID" value="TDG00183.1"/>
    <property type="molecule type" value="Genomic_DNA"/>
</dbReference>
<keyword evidence="3" id="KW-0813">Transport</keyword>
<dbReference type="PANTHER" id="PTHR34975:SF2">
    <property type="entry name" value="SPORE GERMINATION PROTEIN A2"/>
    <property type="match status" value="1"/>
</dbReference>
<keyword evidence="4" id="KW-0309">Germination</keyword>
<gene>
    <name evidence="9" type="ORF">E1757_00610</name>
</gene>
<dbReference type="AlphaFoldDB" id="A0A4R5KX78"/>
<dbReference type="OrthoDB" id="2663238at2"/>
<evidence type="ECO:0000256" key="8">
    <source>
        <dbReference type="SAM" id="Phobius"/>
    </source>
</evidence>
<feature type="transmembrane region" description="Helical" evidence="8">
    <location>
        <begin position="337"/>
        <end position="355"/>
    </location>
</feature>
<keyword evidence="10" id="KW-1185">Reference proteome</keyword>
<evidence type="ECO:0000256" key="2">
    <source>
        <dbReference type="ARBA" id="ARBA00007998"/>
    </source>
</evidence>
<feature type="transmembrane region" description="Helical" evidence="8">
    <location>
        <begin position="304"/>
        <end position="325"/>
    </location>
</feature>
<keyword evidence="5 8" id="KW-0812">Transmembrane</keyword>
<evidence type="ECO:0000256" key="6">
    <source>
        <dbReference type="ARBA" id="ARBA00022989"/>
    </source>
</evidence>
<dbReference type="GO" id="GO:0009847">
    <property type="term" value="P:spore germination"/>
    <property type="evidence" value="ECO:0007669"/>
    <property type="project" value="InterPro"/>
</dbReference>
<keyword evidence="6 8" id="KW-1133">Transmembrane helix</keyword>
<proteinExistence type="inferred from homology"/>
<comment type="caution">
    <text evidence="9">The sequence shown here is derived from an EMBL/GenBank/DDBJ whole genome shotgun (WGS) entry which is preliminary data.</text>
</comment>
<dbReference type="Proteomes" id="UP000295636">
    <property type="component" value="Unassembled WGS sequence"/>
</dbReference>
<comment type="subcellular location">
    <subcellularLocation>
        <location evidence="1">Membrane</location>
        <topology evidence="1">Multi-pass membrane protein</topology>
    </subcellularLocation>
</comment>
<comment type="similarity">
    <text evidence="2">Belongs to the amino acid-polyamine-organocation (APC) superfamily. Spore germination protein (SGP) (TC 2.A.3.9) family.</text>
</comment>
<feature type="transmembrane region" description="Helical" evidence="8">
    <location>
        <begin position="106"/>
        <end position="132"/>
    </location>
</feature>
<feature type="transmembrane region" description="Helical" evidence="8">
    <location>
        <begin position="38"/>
        <end position="59"/>
    </location>
</feature>
<dbReference type="InterPro" id="IPR004761">
    <property type="entry name" value="Spore_GerAB"/>
</dbReference>
<reference evidence="9 10" key="1">
    <citation type="submission" date="2019-03" db="EMBL/GenBank/DDBJ databases">
        <title>This is whole genome sequence of Paenibacillus sp MS74 strain.</title>
        <authorList>
            <person name="Trinh H.N."/>
        </authorList>
    </citation>
    <scope>NUCLEOTIDE SEQUENCE [LARGE SCALE GENOMIC DNA]</scope>
    <source>
        <strain evidence="9 10">MS74</strain>
    </source>
</reference>
<protein>
    <submittedName>
        <fullName evidence="9">Uncharacterized protein</fullName>
    </submittedName>
</protein>